<dbReference type="STRING" id="1505087.AYJ54_13650"/>
<evidence type="ECO:0000313" key="2">
    <source>
        <dbReference type="Proteomes" id="UP000076959"/>
    </source>
</evidence>
<reference evidence="1 2" key="1">
    <citation type="submission" date="2016-03" db="EMBL/GenBank/DDBJ databases">
        <title>Draft Genome Sequence of the Strain BR 10245 (Bradyrhizobium sp.) isolated from nodules of Centrolobium paraense.</title>
        <authorList>
            <person name="Simoes-Araujo J.L.Sr."/>
            <person name="Barauna A.C."/>
            <person name="Silva K."/>
            <person name="Zilli J.E."/>
        </authorList>
    </citation>
    <scope>NUCLEOTIDE SEQUENCE [LARGE SCALE GENOMIC DNA]</scope>
    <source>
        <strain evidence="1 2">BR 10245</strain>
    </source>
</reference>
<proteinExistence type="predicted"/>
<dbReference type="AlphaFoldDB" id="A0A176YNC5"/>
<dbReference type="RefSeq" id="WP_136623782.1">
    <property type="nucleotide sequence ID" value="NZ_LUUB01000059.1"/>
</dbReference>
<sequence>MLSDARIRAHLLSAFHRLRHSNDGWVPTSEMNLGGLEPVSLDRIRTICEQLEEADLIKFKSLSRGSIGGIVGVSKITGHGSDVVEGLVRARIALDFEKPPDAETRVAETALVALTKDPVSVAPEPMPCGVEKTERASVELFTLRPALWGMSVDLKEAFRRLRHHVARNKTKI</sequence>
<name>A0A176YNC5_9BRAD</name>
<organism evidence="1 2">
    <name type="scientific">Bradyrhizobium centrolobii</name>
    <dbReference type="NCBI Taxonomy" id="1505087"/>
    <lineage>
        <taxon>Bacteria</taxon>
        <taxon>Pseudomonadati</taxon>
        <taxon>Pseudomonadota</taxon>
        <taxon>Alphaproteobacteria</taxon>
        <taxon>Hyphomicrobiales</taxon>
        <taxon>Nitrobacteraceae</taxon>
        <taxon>Bradyrhizobium</taxon>
    </lineage>
</organism>
<evidence type="ECO:0000313" key="1">
    <source>
        <dbReference type="EMBL" id="OAF08694.1"/>
    </source>
</evidence>
<accession>A0A176YNC5</accession>
<dbReference type="OrthoDB" id="5497289at2"/>
<keyword evidence="2" id="KW-1185">Reference proteome</keyword>
<dbReference type="Proteomes" id="UP000076959">
    <property type="component" value="Unassembled WGS sequence"/>
</dbReference>
<dbReference type="EMBL" id="LUUB01000059">
    <property type="protein sequence ID" value="OAF08694.1"/>
    <property type="molecule type" value="Genomic_DNA"/>
</dbReference>
<protein>
    <submittedName>
        <fullName evidence="1">Uncharacterized protein</fullName>
    </submittedName>
</protein>
<gene>
    <name evidence="1" type="ORF">AYJ54_13650</name>
</gene>
<comment type="caution">
    <text evidence="1">The sequence shown here is derived from an EMBL/GenBank/DDBJ whole genome shotgun (WGS) entry which is preliminary data.</text>
</comment>